<reference evidence="1 2" key="1">
    <citation type="journal article" date="2021" name="Nat. Plants">
        <title>The Taxus genome provides insights into paclitaxel biosynthesis.</title>
        <authorList>
            <person name="Xiong X."/>
            <person name="Gou J."/>
            <person name="Liao Q."/>
            <person name="Li Y."/>
            <person name="Zhou Q."/>
            <person name="Bi G."/>
            <person name="Li C."/>
            <person name="Du R."/>
            <person name="Wang X."/>
            <person name="Sun T."/>
            <person name="Guo L."/>
            <person name="Liang H."/>
            <person name="Lu P."/>
            <person name="Wu Y."/>
            <person name="Zhang Z."/>
            <person name="Ro D.K."/>
            <person name="Shang Y."/>
            <person name="Huang S."/>
            <person name="Yan J."/>
        </authorList>
    </citation>
    <scope>NUCLEOTIDE SEQUENCE [LARGE SCALE GENOMIC DNA]</scope>
    <source>
        <strain evidence="1">Ta-2019</strain>
    </source>
</reference>
<name>A0AA38LCP6_TAXCH</name>
<dbReference type="Proteomes" id="UP000824469">
    <property type="component" value="Unassembled WGS sequence"/>
</dbReference>
<feature type="non-terminal residue" evidence="1">
    <location>
        <position position="51"/>
    </location>
</feature>
<evidence type="ECO:0000313" key="2">
    <source>
        <dbReference type="Proteomes" id="UP000824469"/>
    </source>
</evidence>
<dbReference type="EMBL" id="JAHRHJ020000004">
    <property type="protein sequence ID" value="KAH9320328.1"/>
    <property type="molecule type" value="Genomic_DNA"/>
</dbReference>
<sequence>MLTILPLFSDSHTLSQIDVDLHQSTPIYISQHRSILVKHRLYIINADHTAD</sequence>
<proteinExistence type="predicted"/>
<protein>
    <submittedName>
        <fullName evidence="1">Uncharacterized protein</fullName>
    </submittedName>
</protein>
<evidence type="ECO:0000313" key="1">
    <source>
        <dbReference type="EMBL" id="KAH9320328.1"/>
    </source>
</evidence>
<organism evidence="1 2">
    <name type="scientific">Taxus chinensis</name>
    <name type="common">Chinese yew</name>
    <name type="synonym">Taxus wallichiana var. chinensis</name>
    <dbReference type="NCBI Taxonomy" id="29808"/>
    <lineage>
        <taxon>Eukaryota</taxon>
        <taxon>Viridiplantae</taxon>
        <taxon>Streptophyta</taxon>
        <taxon>Embryophyta</taxon>
        <taxon>Tracheophyta</taxon>
        <taxon>Spermatophyta</taxon>
        <taxon>Pinopsida</taxon>
        <taxon>Pinidae</taxon>
        <taxon>Conifers II</taxon>
        <taxon>Cupressales</taxon>
        <taxon>Taxaceae</taxon>
        <taxon>Taxus</taxon>
    </lineage>
</organism>
<dbReference type="AlphaFoldDB" id="A0AA38LCP6"/>
<keyword evidence="2" id="KW-1185">Reference proteome</keyword>
<accession>A0AA38LCP6</accession>
<gene>
    <name evidence="1" type="ORF">KI387_022097</name>
</gene>
<comment type="caution">
    <text evidence="1">The sequence shown here is derived from an EMBL/GenBank/DDBJ whole genome shotgun (WGS) entry which is preliminary data.</text>
</comment>